<protein>
    <submittedName>
        <fullName evidence="5">AraC family transcriptional regulator</fullName>
    </submittedName>
</protein>
<comment type="caution">
    <text evidence="5">The sequence shown here is derived from an EMBL/GenBank/DDBJ whole genome shotgun (WGS) entry which is preliminary data.</text>
</comment>
<reference evidence="5 6" key="1">
    <citation type="submission" date="2015-10" db="EMBL/GenBank/DDBJ databases">
        <title>Pseudomonas helleri sp. nov. and Pseudomonas weihenstephanensis sp. nov., isolated from raw cows milk.</title>
        <authorList>
            <person name="Von Neubeck M."/>
            <person name="Huptas C."/>
            <person name="Wenning M."/>
            <person name="Scherer S."/>
        </authorList>
    </citation>
    <scope>NUCLEOTIDE SEQUENCE [LARGE SCALE GENOMIC DNA]</scope>
    <source>
        <strain evidence="5 6">BSTT44</strain>
    </source>
</reference>
<feature type="domain" description="HTH araC/xylS-type" evidence="4">
    <location>
        <begin position="241"/>
        <end position="337"/>
    </location>
</feature>
<dbReference type="AlphaFoldDB" id="A0A0Q0T4U4"/>
<dbReference type="InterPro" id="IPR032687">
    <property type="entry name" value="AraC-type_N"/>
</dbReference>
<evidence type="ECO:0000313" key="5">
    <source>
        <dbReference type="EMBL" id="KQB54709.1"/>
    </source>
</evidence>
<dbReference type="GO" id="GO:0003700">
    <property type="term" value="F:DNA-binding transcription factor activity"/>
    <property type="evidence" value="ECO:0007669"/>
    <property type="project" value="InterPro"/>
</dbReference>
<dbReference type="SMART" id="SM00342">
    <property type="entry name" value="HTH_ARAC"/>
    <property type="match status" value="1"/>
</dbReference>
<keyword evidence="1" id="KW-0805">Transcription regulation</keyword>
<dbReference type="InterPro" id="IPR018060">
    <property type="entry name" value="HTH_AraC"/>
</dbReference>
<dbReference type="PROSITE" id="PS01124">
    <property type="entry name" value="HTH_ARAC_FAMILY_2"/>
    <property type="match status" value="1"/>
</dbReference>
<dbReference type="STRING" id="1563157.AQS70_06990"/>
<evidence type="ECO:0000259" key="4">
    <source>
        <dbReference type="PROSITE" id="PS01124"/>
    </source>
</evidence>
<dbReference type="InterPro" id="IPR009057">
    <property type="entry name" value="Homeodomain-like_sf"/>
</dbReference>
<dbReference type="GO" id="GO:0005829">
    <property type="term" value="C:cytosol"/>
    <property type="evidence" value="ECO:0007669"/>
    <property type="project" value="TreeGrafter"/>
</dbReference>
<dbReference type="Pfam" id="PF12833">
    <property type="entry name" value="HTH_18"/>
    <property type="match status" value="1"/>
</dbReference>
<evidence type="ECO:0000256" key="2">
    <source>
        <dbReference type="ARBA" id="ARBA00023125"/>
    </source>
</evidence>
<dbReference type="SUPFAM" id="SSF46689">
    <property type="entry name" value="Homeodomain-like"/>
    <property type="match status" value="1"/>
</dbReference>
<organism evidence="5 6">
    <name type="scientific">Pseudomonas endophytica</name>
    <dbReference type="NCBI Taxonomy" id="1563157"/>
    <lineage>
        <taxon>Bacteria</taxon>
        <taxon>Pseudomonadati</taxon>
        <taxon>Pseudomonadota</taxon>
        <taxon>Gammaproteobacteria</taxon>
        <taxon>Pseudomonadales</taxon>
        <taxon>Pseudomonadaceae</taxon>
        <taxon>Pseudomonas</taxon>
    </lineage>
</organism>
<dbReference type="PANTHER" id="PTHR47894">
    <property type="entry name" value="HTH-TYPE TRANSCRIPTIONAL REGULATOR GADX"/>
    <property type="match status" value="1"/>
</dbReference>
<dbReference type="Pfam" id="PF12625">
    <property type="entry name" value="Arabinose_bd"/>
    <property type="match status" value="1"/>
</dbReference>
<keyword evidence="3" id="KW-0804">Transcription</keyword>
<sequence>VPTQEASMLHSHLTTLNAVSLVLSTFEAEGLPSEALLAGSGIRAADLNHADIRITTNQEMRVYANAVALRRDIGLDLGRRMHVSSYGMLGYALLTSATLGDALRLALRYPALLGTLFELSLKVEGDQIWFCADNYHEAPQLAVFNAQLCLVSLKVICEDLIGQSLPLMAARFAHSQPNYHARYEHTFNCSRQFDAPDNAFAFATHWLDYPLPLADTITHQAVAERCRKQNLEFTGRQTWLSRIRQLLAAQLNAAPGLEGLAEQMNCSPRTLRRHLHDAGCSYQELLDELRFERAKLLLHETEWPIYRIADTLGFSETASFRHAFVRWSGVSPSQFRA</sequence>
<gene>
    <name evidence="5" type="ORF">AQS70_06990</name>
</gene>
<evidence type="ECO:0000256" key="3">
    <source>
        <dbReference type="ARBA" id="ARBA00023163"/>
    </source>
</evidence>
<dbReference type="PANTHER" id="PTHR47894:SF1">
    <property type="entry name" value="HTH-TYPE TRANSCRIPTIONAL REGULATOR VQSM"/>
    <property type="match status" value="1"/>
</dbReference>
<proteinExistence type="predicted"/>
<dbReference type="Proteomes" id="UP000050342">
    <property type="component" value="Unassembled WGS sequence"/>
</dbReference>
<keyword evidence="6" id="KW-1185">Reference proteome</keyword>
<evidence type="ECO:0000313" key="6">
    <source>
        <dbReference type="Proteomes" id="UP000050342"/>
    </source>
</evidence>
<dbReference type="GO" id="GO:0000976">
    <property type="term" value="F:transcription cis-regulatory region binding"/>
    <property type="evidence" value="ECO:0007669"/>
    <property type="project" value="TreeGrafter"/>
</dbReference>
<feature type="non-terminal residue" evidence="5">
    <location>
        <position position="1"/>
    </location>
</feature>
<keyword evidence="2" id="KW-0238">DNA-binding</keyword>
<evidence type="ECO:0000256" key="1">
    <source>
        <dbReference type="ARBA" id="ARBA00023015"/>
    </source>
</evidence>
<dbReference type="Gene3D" id="1.10.10.60">
    <property type="entry name" value="Homeodomain-like"/>
    <property type="match status" value="1"/>
</dbReference>
<dbReference type="EMBL" id="LLWH01000057">
    <property type="protein sequence ID" value="KQB54709.1"/>
    <property type="molecule type" value="Genomic_DNA"/>
</dbReference>
<accession>A0A0Q0T4U4</accession>
<name>A0A0Q0T4U4_9PSED</name>